<dbReference type="Gene3D" id="1.10.3210.10">
    <property type="entry name" value="Hypothetical protein af1432"/>
    <property type="match status" value="1"/>
</dbReference>
<proteinExistence type="predicted"/>
<keyword evidence="1 3" id="KW-0378">Hydrolase</keyword>
<dbReference type="Pfam" id="PF01966">
    <property type="entry name" value="HD"/>
    <property type="match status" value="1"/>
</dbReference>
<evidence type="ECO:0000313" key="3">
    <source>
        <dbReference type="EMBL" id="PIE63226.1"/>
    </source>
</evidence>
<dbReference type="NCBIfam" id="NF002327">
    <property type="entry name" value="PRK01286.1-2"/>
    <property type="match status" value="1"/>
</dbReference>
<dbReference type="InterPro" id="IPR051094">
    <property type="entry name" value="Diverse_Catalytic_Enzymes"/>
</dbReference>
<gene>
    <name evidence="3" type="ORF">CSA25_01410</name>
</gene>
<dbReference type="CDD" id="cd00077">
    <property type="entry name" value="HDc"/>
    <property type="match status" value="1"/>
</dbReference>
<evidence type="ECO:0000259" key="2">
    <source>
        <dbReference type="PROSITE" id="PS51831"/>
    </source>
</evidence>
<evidence type="ECO:0000313" key="4">
    <source>
        <dbReference type="Proteomes" id="UP000231203"/>
    </source>
</evidence>
<dbReference type="InterPro" id="IPR006674">
    <property type="entry name" value="HD_domain"/>
</dbReference>
<dbReference type="Proteomes" id="UP000231203">
    <property type="component" value="Unassembled WGS sequence"/>
</dbReference>
<dbReference type="Pfam" id="PF13286">
    <property type="entry name" value="HD_assoc"/>
    <property type="match status" value="1"/>
</dbReference>
<accession>A0A2G6MTE6</accession>
<dbReference type="InterPro" id="IPR006261">
    <property type="entry name" value="dGTPase"/>
</dbReference>
<organism evidence="3 4">
    <name type="scientific">Desulfobacter postgatei</name>
    <dbReference type="NCBI Taxonomy" id="2293"/>
    <lineage>
        <taxon>Bacteria</taxon>
        <taxon>Pseudomonadati</taxon>
        <taxon>Thermodesulfobacteriota</taxon>
        <taxon>Desulfobacteria</taxon>
        <taxon>Desulfobacterales</taxon>
        <taxon>Desulfobacteraceae</taxon>
        <taxon>Desulfobacter</taxon>
    </lineage>
</organism>
<dbReference type="EMBL" id="PDTI01000013">
    <property type="protein sequence ID" value="PIE63226.1"/>
    <property type="molecule type" value="Genomic_DNA"/>
</dbReference>
<comment type="caution">
    <text evidence="3">The sequence shown here is derived from an EMBL/GenBank/DDBJ whole genome shotgun (WGS) entry which is preliminary data.</text>
</comment>
<sequence length="362" mass="41465">MNTTNAKIKQNPNIREIFQQREHNFLSRYATPSTRGERRHPEVAPGNIRTPFQLDRDRIVYSNAFRRLKYKTQVFLSPLGDHYRTRLTHTLEVSETARNIARAMRLNEDLAEAVALGHDLGHTPFGHAGETALIQVHSRHFTHSDQSLRVVDVLENKGKGLNLTTQVRDGILKHSKGFGNILPATRGETASTIEGRIVRVADIIAYLNHDLDDALRSKVISRDEVPDICIRKLGTTHSARASTMMEQLVYNSGPQNGKFILNMGEDVMEAMTVLRKFLYEKVYRSPKVHDEFIKAKKVIIGLYNYFMKNPDEMQKELEKMEMAPWDSTKNKLKRSVCDVIASMTDRYALKLYARLFFPNPLV</sequence>
<dbReference type="GO" id="GO:0016793">
    <property type="term" value="F:triphosphoric monoester hydrolase activity"/>
    <property type="evidence" value="ECO:0007669"/>
    <property type="project" value="InterPro"/>
</dbReference>
<feature type="domain" description="HD" evidence="2">
    <location>
        <begin position="86"/>
        <end position="207"/>
    </location>
</feature>
<dbReference type="PANTHER" id="PTHR35795:SF1">
    <property type="entry name" value="BIS(5'-NUCLEOSYL)-TETRAPHOSPHATASE, SYMMETRICAL"/>
    <property type="match status" value="1"/>
</dbReference>
<dbReference type="PANTHER" id="PTHR35795">
    <property type="entry name" value="SLR1885 PROTEIN"/>
    <property type="match status" value="1"/>
</dbReference>
<dbReference type="NCBIfam" id="TIGR01353">
    <property type="entry name" value="dGTP_triPase"/>
    <property type="match status" value="1"/>
</dbReference>
<dbReference type="SMART" id="SM00471">
    <property type="entry name" value="HDc"/>
    <property type="match status" value="1"/>
</dbReference>
<protein>
    <submittedName>
        <fullName evidence="3">Deoxyguanosinetriphosphate triphosphohydrolase</fullName>
    </submittedName>
</protein>
<dbReference type="InterPro" id="IPR003607">
    <property type="entry name" value="HD/PDEase_dom"/>
</dbReference>
<dbReference type="InterPro" id="IPR026875">
    <property type="entry name" value="PHydrolase_assoc_dom"/>
</dbReference>
<dbReference type="AlphaFoldDB" id="A0A2G6MTE6"/>
<evidence type="ECO:0000256" key="1">
    <source>
        <dbReference type="ARBA" id="ARBA00022801"/>
    </source>
</evidence>
<reference evidence="3 4" key="1">
    <citation type="submission" date="2017-10" db="EMBL/GenBank/DDBJ databases">
        <title>Novel microbial diversity and functional potential in the marine mammal oral microbiome.</title>
        <authorList>
            <person name="Dudek N.K."/>
            <person name="Sun C.L."/>
            <person name="Burstein D."/>
            <person name="Kantor R.S."/>
            <person name="Aliaga Goltsman D.S."/>
            <person name="Bik E.M."/>
            <person name="Thomas B.C."/>
            <person name="Banfield J.F."/>
            <person name="Relman D.A."/>
        </authorList>
    </citation>
    <scope>NUCLEOTIDE SEQUENCE [LARGE SCALE GENOMIC DNA]</scope>
    <source>
        <strain evidence="3">DOLJORAL78_47_202</strain>
    </source>
</reference>
<name>A0A2G6MTE6_9BACT</name>
<dbReference type="SUPFAM" id="SSF109604">
    <property type="entry name" value="HD-domain/PDEase-like"/>
    <property type="match status" value="1"/>
</dbReference>
<dbReference type="PROSITE" id="PS51831">
    <property type="entry name" value="HD"/>
    <property type="match status" value="1"/>
</dbReference>